<comment type="cofactor">
    <cofactor evidence="1 14">
        <name>heme</name>
        <dbReference type="ChEBI" id="CHEBI:30413"/>
    </cofactor>
</comment>
<comment type="subcellular location">
    <subcellularLocation>
        <location evidence="4">Endoplasmic reticulum membrane</location>
        <topology evidence="4">Peripheral membrane protein</topology>
    </subcellularLocation>
    <subcellularLocation>
        <location evidence="3">Microsome membrane</location>
        <topology evidence="3">Peripheral membrane protein</topology>
    </subcellularLocation>
</comment>
<organism evidence="16 17">
    <name type="scientific">Spodoptera littoralis</name>
    <name type="common">Egyptian cotton leafworm</name>
    <dbReference type="NCBI Taxonomy" id="7109"/>
    <lineage>
        <taxon>Eukaryota</taxon>
        <taxon>Metazoa</taxon>
        <taxon>Ecdysozoa</taxon>
        <taxon>Arthropoda</taxon>
        <taxon>Hexapoda</taxon>
        <taxon>Insecta</taxon>
        <taxon>Pterygota</taxon>
        <taxon>Neoptera</taxon>
        <taxon>Endopterygota</taxon>
        <taxon>Lepidoptera</taxon>
        <taxon>Glossata</taxon>
        <taxon>Ditrysia</taxon>
        <taxon>Noctuoidea</taxon>
        <taxon>Noctuidae</taxon>
        <taxon>Amphipyrinae</taxon>
        <taxon>Spodoptera</taxon>
    </lineage>
</organism>
<comment type="similarity">
    <text evidence="5 15">Belongs to the cytochrome P450 family.</text>
</comment>
<dbReference type="GO" id="GO:0020037">
    <property type="term" value="F:heme binding"/>
    <property type="evidence" value="ECO:0007669"/>
    <property type="project" value="InterPro"/>
</dbReference>
<evidence type="ECO:0000256" key="5">
    <source>
        <dbReference type="ARBA" id="ARBA00010617"/>
    </source>
</evidence>
<evidence type="ECO:0008006" key="18">
    <source>
        <dbReference type="Google" id="ProtNLM"/>
    </source>
</evidence>
<dbReference type="EMBL" id="LR824554">
    <property type="protein sequence ID" value="CAH1641551.1"/>
    <property type="molecule type" value="Genomic_DNA"/>
</dbReference>
<dbReference type="InterPro" id="IPR050196">
    <property type="entry name" value="Cytochrome_P450_Monoox"/>
</dbReference>
<evidence type="ECO:0000313" key="16">
    <source>
        <dbReference type="EMBL" id="CAH1641551.1"/>
    </source>
</evidence>
<gene>
    <name evidence="16" type="ORF">SPLIT_LOCUS6907</name>
</gene>
<dbReference type="InterPro" id="IPR017972">
    <property type="entry name" value="Cyt_P450_CS"/>
</dbReference>
<evidence type="ECO:0000256" key="9">
    <source>
        <dbReference type="ARBA" id="ARBA00022848"/>
    </source>
</evidence>
<protein>
    <recommendedName>
        <fullName evidence="18">Cytochrome</fullName>
    </recommendedName>
</protein>
<dbReference type="SUPFAM" id="SSF48264">
    <property type="entry name" value="Cytochrome P450"/>
    <property type="match status" value="1"/>
</dbReference>
<evidence type="ECO:0000256" key="10">
    <source>
        <dbReference type="ARBA" id="ARBA00023002"/>
    </source>
</evidence>
<evidence type="ECO:0000256" key="15">
    <source>
        <dbReference type="RuleBase" id="RU000461"/>
    </source>
</evidence>
<dbReference type="PRINTS" id="PR00385">
    <property type="entry name" value="P450"/>
</dbReference>
<evidence type="ECO:0000256" key="1">
    <source>
        <dbReference type="ARBA" id="ARBA00001971"/>
    </source>
</evidence>
<dbReference type="PANTHER" id="PTHR24291:SF189">
    <property type="entry name" value="CYTOCHROME P450 4C3-RELATED"/>
    <property type="match status" value="1"/>
</dbReference>
<keyword evidence="6 14" id="KW-0349">Heme</keyword>
<evidence type="ECO:0000256" key="7">
    <source>
        <dbReference type="ARBA" id="ARBA00022723"/>
    </source>
</evidence>
<sequence>MLVVLFGVIAVLLWYWWKRHPRSPPSFPGELPIIGHVIAMLGYRNDIWSFIKRVCDYSLENGGLIRLNVGSHIIYVVSDPNDTGVVASTCLEKGFFYEIGKDFVQKGLLTSDATTWKTHRKLLHPAFNQQVLNTFLNEMNIQARNLVSQLTAVAQRTSLGLEAKDQNIIDNNYANAIQEILNIFCYRGIHPWLYPPFIYKRTAWKKKEDDLIRDLKNMINTVIQKRRSDLKANNFVTNNGVDSITGRFKPVLDLLLHLADEEHAFTDDEIKEHLDTIVIASYDTTSTVLQTILLVLGTYPEVQERVYKEVQEVFQNSEDLSMLDLSKLVYLEAVIKEVLRVYSTVPIVSRKLDTDIVLPNYTLRAGSTCILSIYGLHLHPSWGPDVKEFKPERWLNPDTLPTNPNVYVPFSIGKRNCIGKQYAMMSLKTSLAHIVRKLHVSGDISNIKWKYELVLKPANPALMEFTIRY</sequence>
<name>A0A9P0N6G4_SPOLI</name>
<dbReference type="PRINTS" id="PR00463">
    <property type="entry name" value="EP450I"/>
</dbReference>
<dbReference type="GO" id="GO:0004497">
    <property type="term" value="F:monooxygenase activity"/>
    <property type="evidence" value="ECO:0007669"/>
    <property type="project" value="UniProtKB-KW"/>
</dbReference>
<keyword evidence="13" id="KW-0472">Membrane</keyword>
<keyword evidence="8" id="KW-0256">Endoplasmic reticulum</keyword>
<proteinExistence type="inferred from homology"/>
<dbReference type="AlphaFoldDB" id="A0A9P0N6G4"/>
<dbReference type="PANTHER" id="PTHR24291">
    <property type="entry name" value="CYTOCHROME P450 FAMILY 4"/>
    <property type="match status" value="1"/>
</dbReference>
<keyword evidence="12 15" id="KW-0503">Monooxygenase</keyword>
<evidence type="ECO:0000256" key="6">
    <source>
        <dbReference type="ARBA" id="ARBA00022617"/>
    </source>
</evidence>
<evidence type="ECO:0000256" key="3">
    <source>
        <dbReference type="ARBA" id="ARBA00004174"/>
    </source>
</evidence>
<evidence type="ECO:0000256" key="14">
    <source>
        <dbReference type="PIRSR" id="PIRSR602401-1"/>
    </source>
</evidence>
<dbReference type="InterPro" id="IPR001128">
    <property type="entry name" value="Cyt_P450"/>
</dbReference>
<dbReference type="PROSITE" id="PS00086">
    <property type="entry name" value="CYTOCHROME_P450"/>
    <property type="match status" value="1"/>
</dbReference>
<reference evidence="16" key="1">
    <citation type="submission" date="2022-02" db="EMBL/GenBank/DDBJ databases">
        <authorList>
            <person name="King R."/>
        </authorList>
    </citation>
    <scope>NUCLEOTIDE SEQUENCE</scope>
</reference>
<dbReference type="GO" id="GO:0005789">
    <property type="term" value="C:endoplasmic reticulum membrane"/>
    <property type="evidence" value="ECO:0007669"/>
    <property type="project" value="UniProtKB-SubCell"/>
</dbReference>
<comment type="function">
    <text evidence="2">May be involved in the metabolism of insect hormones and in the breakdown of synthetic insecticides.</text>
</comment>
<evidence type="ECO:0000256" key="4">
    <source>
        <dbReference type="ARBA" id="ARBA00004406"/>
    </source>
</evidence>
<evidence type="ECO:0000313" key="17">
    <source>
        <dbReference type="Proteomes" id="UP001153321"/>
    </source>
</evidence>
<keyword evidence="10 15" id="KW-0560">Oxidoreductase</keyword>
<keyword evidence="17" id="KW-1185">Reference proteome</keyword>
<keyword evidence="11 14" id="KW-0408">Iron</keyword>
<dbReference type="GO" id="GO:0016705">
    <property type="term" value="F:oxidoreductase activity, acting on paired donors, with incorporation or reduction of molecular oxygen"/>
    <property type="evidence" value="ECO:0007669"/>
    <property type="project" value="InterPro"/>
</dbReference>
<keyword evidence="7 14" id="KW-0479">Metal-binding</keyword>
<dbReference type="Proteomes" id="UP001153321">
    <property type="component" value="Chromosome 23"/>
</dbReference>
<dbReference type="InterPro" id="IPR036396">
    <property type="entry name" value="Cyt_P450_sf"/>
</dbReference>
<keyword evidence="9" id="KW-0492">Microsome</keyword>
<accession>A0A9P0N6G4</accession>
<feature type="binding site" description="axial binding residue" evidence="14">
    <location>
        <position position="417"/>
    </location>
    <ligand>
        <name>heme</name>
        <dbReference type="ChEBI" id="CHEBI:30413"/>
    </ligand>
    <ligandPart>
        <name>Fe</name>
        <dbReference type="ChEBI" id="CHEBI:18248"/>
    </ligandPart>
</feature>
<evidence type="ECO:0000256" key="8">
    <source>
        <dbReference type="ARBA" id="ARBA00022824"/>
    </source>
</evidence>
<dbReference type="Pfam" id="PF00067">
    <property type="entry name" value="p450"/>
    <property type="match status" value="2"/>
</dbReference>
<evidence type="ECO:0000256" key="2">
    <source>
        <dbReference type="ARBA" id="ARBA00003690"/>
    </source>
</evidence>
<dbReference type="Gene3D" id="1.10.630.10">
    <property type="entry name" value="Cytochrome P450"/>
    <property type="match status" value="1"/>
</dbReference>
<evidence type="ECO:0000256" key="13">
    <source>
        <dbReference type="ARBA" id="ARBA00023136"/>
    </source>
</evidence>
<evidence type="ECO:0000256" key="11">
    <source>
        <dbReference type="ARBA" id="ARBA00023004"/>
    </source>
</evidence>
<dbReference type="GO" id="GO:0005506">
    <property type="term" value="F:iron ion binding"/>
    <property type="evidence" value="ECO:0007669"/>
    <property type="project" value="InterPro"/>
</dbReference>
<evidence type="ECO:0000256" key="12">
    <source>
        <dbReference type="ARBA" id="ARBA00023033"/>
    </source>
</evidence>
<dbReference type="InterPro" id="IPR002401">
    <property type="entry name" value="Cyt_P450_E_grp-I"/>
</dbReference>